<feature type="transmembrane region" description="Helical" evidence="9">
    <location>
        <begin position="130"/>
        <end position="154"/>
    </location>
</feature>
<keyword evidence="8" id="KW-0325">Glycoprotein</keyword>
<dbReference type="GO" id="GO:0050291">
    <property type="term" value="F:sphingosine N-acyltransferase activity"/>
    <property type="evidence" value="ECO:0007669"/>
    <property type="project" value="UniProtKB-EC"/>
</dbReference>
<dbReference type="GO" id="GO:0046513">
    <property type="term" value="P:ceramide biosynthetic process"/>
    <property type="evidence" value="ECO:0007669"/>
    <property type="project" value="InterPro"/>
</dbReference>
<evidence type="ECO:0000256" key="9">
    <source>
        <dbReference type="SAM" id="Phobius"/>
    </source>
</evidence>
<evidence type="ECO:0000256" key="6">
    <source>
        <dbReference type="ARBA" id="ARBA00022989"/>
    </source>
</evidence>
<feature type="transmembrane region" description="Helical" evidence="9">
    <location>
        <begin position="37"/>
        <end position="56"/>
    </location>
</feature>
<accession>A0AAF0ISC1</accession>
<feature type="domain" description="TLC" evidence="10">
    <location>
        <begin position="166"/>
        <end position="382"/>
    </location>
</feature>
<dbReference type="SMART" id="SM00724">
    <property type="entry name" value="TLC"/>
    <property type="match status" value="1"/>
</dbReference>
<keyword evidence="3 11" id="KW-0808">Transferase</keyword>
<feature type="transmembrane region" description="Helical" evidence="9">
    <location>
        <begin position="175"/>
        <end position="197"/>
    </location>
</feature>
<comment type="subcellular location">
    <subcellularLocation>
        <location evidence="1">Endoplasmic reticulum membrane</location>
        <topology evidence="1">Multi-pass membrane protein</topology>
    </subcellularLocation>
</comment>
<evidence type="ECO:0000256" key="1">
    <source>
        <dbReference type="ARBA" id="ARBA00004477"/>
    </source>
</evidence>
<organism evidence="11 12">
    <name type="scientific">Malassezia brasiliensis</name>
    <dbReference type="NCBI Taxonomy" id="1821822"/>
    <lineage>
        <taxon>Eukaryota</taxon>
        <taxon>Fungi</taxon>
        <taxon>Dikarya</taxon>
        <taxon>Basidiomycota</taxon>
        <taxon>Ustilaginomycotina</taxon>
        <taxon>Malasseziomycetes</taxon>
        <taxon>Malasseziales</taxon>
        <taxon>Malasseziaceae</taxon>
        <taxon>Malassezia</taxon>
    </lineage>
</organism>
<evidence type="ECO:0000256" key="3">
    <source>
        <dbReference type="ARBA" id="ARBA00022679"/>
    </source>
</evidence>
<dbReference type="GO" id="GO:0005789">
    <property type="term" value="C:endoplasmic reticulum membrane"/>
    <property type="evidence" value="ECO:0007669"/>
    <property type="project" value="UniProtKB-SubCell"/>
</dbReference>
<evidence type="ECO:0000256" key="4">
    <source>
        <dbReference type="ARBA" id="ARBA00022692"/>
    </source>
</evidence>
<evidence type="ECO:0000259" key="10">
    <source>
        <dbReference type="SMART" id="SM00724"/>
    </source>
</evidence>
<proteinExistence type="inferred from homology"/>
<keyword evidence="11" id="KW-0012">Acyltransferase</keyword>
<dbReference type="PANTHER" id="PTHR12560">
    <property type="entry name" value="LONGEVITY ASSURANCE FACTOR 1 LAG1"/>
    <property type="match status" value="1"/>
</dbReference>
<feature type="transmembrane region" description="Helical" evidence="9">
    <location>
        <begin position="347"/>
        <end position="372"/>
    </location>
</feature>
<evidence type="ECO:0000313" key="11">
    <source>
        <dbReference type="EMBL" id="WFC94788.1"/>
    </source>
</evidence>
<dbReference type="EC" id="2.3.1.24" evidence="11"/>
<keyword evidence="4 9" id="KW-0812">Transmembrane</keyword>
<evidence type="ECO:0000256" key="8">
    <source>
        <dbReference type="ARBA" id="ARBA00023180"/>
    </source>
</evidence>
<dbReference type="AlphaFoldDB" id="A0AAF0ISC1"/>
<keyword evidence="12" id="KW-1185">Reference proteome</keyword>
<dbReference type="InterPro" id="IPR016439">
    <property type="entry name" value="Lag1/Lac1-like"/>
</dbReference>
<gene>
    <name evidence="11" type="primary">LAG1</name>
    <name evidence="11" type="ORF">MBRA1_001422</name>
</gene>
<evidence type="ECO:0000256" key="2">
    <source>
        <dbReference type="ARBA" id="ARBA00009808"/>
    </source>
</evidence>
<evidence type="ECO:0000313" key="12">
    <source>
        <dbReference type="Proteomes" id="UP001216638"/>
    </source>
</evidence>
<evidence type="ECO:0000256" key="5">
    <source>
        <dbReference type="ARBA" id="ARBA00022824"/>
    </source>
</evidence>
<comment type="similarity">
    <text evidence="2">Belongs to the sphingosine N-acyltransferase family.</text>
</comment>
<dbReference type="Pfam" id="PF03798">
    <property type="entry name" value="TRAM_LAG1_CLN8"/>
    <property type="match status" value="1"/>
</dbReference>
<protein>
    <submittedName>
        <fullName evidence="11">Sphingosine N-acyltransferase</fullName>
        <ecNumber evidence="11">2.3.1.24</ecNumber>
    </submittedName>
</protein>
<feature type="transmembrane region" description="Helical" evidence="9">
    <location>
        <begin position="293"/>
        <end position="313"/>
    </location>
</feature>
<sequence>MRQDLRVAAGKARTEPAFLRDVYTGRWLVSPKSAAKVALLFIAAYWLWEHLVPVAWNPFRPFLFLSYRLPESEVVLKEASFRLYGPAPTYSQGNVVLDNLRGFMQGVHHTLFPHEPRFLRFGKGWLDVCFIAYFIVIFSFLRQVLTLHVFKPLAKRWGIRAEQKQTRFAEQGYALTYWGIAGIFGLYVMSFQDSWWYNLDHLWYQYPHWVMRPELKLYYLLQGSYWMQQAFVMLLGLERPRKDYYELIAHHLVTLWLIGWSYFINLTMIGTTVFVCMDIPDTWLALSKMFNYLDMNLMAGIVYSIFMVVWSYFRIYLSALTLRSVYVDYHKIPAYARTFYPSQGHWLVWWMQCHVFAPLLLLLLLNLFWYVLMWRILFRALRGVYGDSREEEEENEIAEMEKANKAE</sequence>
<dbReference type="InterPro" id="IPR006634">
    <property type="entry name" value="TLC-dom"/>
</dbReference>
<dbReference type="PANTHER" id="PTHR12560:SF11">
    <property type="entry name" value="CERAMIDE SYNTHASE LAC1-RELATED"/>
    <property type="match status" value="1"/>
</dbReference>
<evidence type="ECO:0000256" key="7">
    <source>
        <dbReference type="ARBA" id="ARBA00023136"/>
    </source>
</evidence>
<keyword evidence="7 9" id="KW-0472">Membrane</keyword>
<reference evidence="11" key="1">
    <citation type="submission" date="2023-03" db="EMBL/GenBank/DDBJ databases">
        <title>Mating type loci evolution in Malassezia.</title>
        <authorList>
            <person name="Coelho M.A."/>
        </authorList>
    </citation>
    <scope>NUCLEOTIDE SEQUENCE</scope>
    <source>
        <strain evidence="11">CBS 14135</strain>
    </source>
</reference>
<keyword evidence="6 9" id="KW-1133">Transmembrane helix</keyword>
<keyword evidence="5" id="KW-0256">Endoplasmic reticulum</keyword>
<dbReference type="EMBL" id="CP119951">
    <property type="protein sequence ID" value="WFC94788.1"/>
    <property type="molecule type" value="Genomic_DNA"/>
</dbReference>
<dbReference type="Proteomes" id="UP001216638">
    <property type="component" value="Chromosome 1"/>
</dbReference>
<name>A0AAF0ISC1_9BASI</name>